<feature type="transmembrane region" description="Helical" evidence="2">
    <location>
        <begin position="370"/>
        <end position="391"/>
    </location>
</feature>
<sequence length="663" mass="75024">MSETNKSWKSLYAYDIGKIYLHLKNNELVSLDFSIMNKNMTNYSTNQQVTPLSTPPANSTLFLLNDELYALTSQYEDNDSKDLCGEGHVDIVKYSQDDDSWDAGSVMDLDFGDVSDSSFYRYQTILTNPNYNSTIYIYGGECKGVISNRLISLDFDSGKVSNISTSTKPQAFYGASNILAPIPQNQLIIGGELNQGWLNMYQLATWDFNSGWSFKQVKQMANHDVVNSRIFPLVLPIFKPVDNITTVNDELNIEQVLMIGGETADDDDQDISPKFAKLSTLSNNWVWNTTQTEYNLSYDDIIGAATIFNTLIVINSTDIGKRDSDGGYRLNLYDAETFKPVETLKENTQSILLNSNTDSGSTEEHTTEKIVLGTVLPIAAIVVGVFVFFFLRRRRKQRQLEEEQQQYNDIDYKYGYLPEPDSIPRPLYHQLNDSSSTLGGASIDSWMKKRQDYDKRKLRNSYLASNETLNTVDDEETGSSQYNDEDHHHHHHDQPGEQDLGNHQTALLPQTKSTTQHRPMKNLKKQFSFTTSPPTSPVGKFKRYHSKRAASSEHLIAEDSPDGGDNQEGIHSDATSLDDQMDVQVLVSSKRRSILRVVNPDLKEEEEDEEEREKQSIIREDDEGEYDLSQVINQHFERIADASDGGSSNNSLRQRVPSGQIDI</sequence>
<proteinExistence type="predicted"/>
<evidence type="ECO:0000256" key="2">
    <source>
        <dbReference type="SAM" id="Phobius"/>
    </source>
</evidence>
<name>A0A367YDN1_9ASCO</name>
<evidence type="ECO:0000256" key="1">
    <source>
        <dbReference type="SAM" id="MobiDB-lite"/>
    </source>
</evidence>
<dbReference type="OrthoDB" id="3980762at2759"/>
<feature type="region of interest" description="Disordered" evidence="1">
    <location>
        <begin position="466"/>
        <end position="502"/>
    </location>
</feature>
<gene>
    <name evidence="3" type="ORF">Cantr_10226</name>
</gene>
<accession>A0A367YDN1</accession>
<keyword evidence="2" id="KW-1133">Transmembrane helix</keyword>
<feature type="region of interest" description="Disordered" evidence="1">
    <location>
        <begin position="602"/>
        <end position="626"/>
    </location>
</feature>
<evidence type="ECO:0000313" key="4">
    <source>
        <dbReference type="Proteomes" id="UP000253472"/>
    </source>
</evidence>
<keyword evidence="4" id="KW-1185">Reference proteome</keyword>
<keyword evidence="2" id="KW-0812">Transmembrane</keyword>
<dbReference type="InterPro" id="IPR011043">
    <property type="entry name" value="Gal_Oxase/kelch_b-propeller"/>
</dbReference>
<organism evidence="3 4">
    <name type="scientific">Candida viswanathii</name>
    <dbReference type="NCBI Taxonomy" id="5486"/>
    <lineage>
        <taxon>Eukaryota</taxon>
        <taxon>Fungi</taxon>
        <taxon>Dikarya</taxon>
        <taxon>Ascomycota</taxon>
        <taxon>Saccharomycotina</taxon>
        <taxon>Pichiomycetes</taxon>
        <taxon>Debaryomycetaceae</taxon>
        <taxon>Candida/Lodderomyces clade</taxon>
        <taxon>Candida</taxon>
    </lineage>
</organism>
<dbReference type="AlphaFoldDB" id="A0A367YDN1"/>
<dbReference type="STRING" id="5486.A0A367YDN1"/>
<dbReference type="EMBL" id="QLNQ01000024">
    <property type="protein sequence ID" value="RCK63131.1"/>
    <property type="molecule type" value="Genomic_DNA"/>
</dbReference>
<protein>
    <submittedName>
        <fullName evidence="3">Uncharacterized protein</fullName>
    </submittedName>
</protein>
<dbReference type="Proteomes" id="UP000253472">
    <property type="component" value="Unassembled WGS sequence"/>
</dbReference>
<reference evidence="3 4" key="1">
    <citation type="submission" date="2018-06" db="EMBL/GenBank/DDBJ databases">
        <title>Whole genome sequencing of Candida tropicalis (genome annotated by CSBL at Korea University).</title>
        <authorList>
            <person name="Ahn J."/>
        </authorList>
    </citation>
    <scope>NUCLEOTIDE SEQUENCE [LARGE SCALE GENOMIC DNA]</scope>
    <source>
        <strain evidence="3 4">ATCC 20962</strain>
    </source>
</reference>
<dbReference type="SUPFAM" id="SSF50965">
    <property type="entry name" value="Galactose oxidase, central domain"/>
    <property type="match status" value="1"/>
</dbReference>
<evidence type="ECO:0000313" key="3">
    <source>
        <dbReference type="EMBL" id="RCK63131.1"/>
    </source>
</evidence>
<dbReference type="InterPro" id="IPR015915">
    <property type="entry name" value="Kelch-typ_b-propeller"/>
</dbReference>
<keyword evidence="2" id="KW-0472">Membrane</keyword>
<dbReference type="Gene3D" id="2.120.10.80">
    <property type="entry name" value="Kelch-type beta propeller"/>
    <property type="match status" value="1"/>
</dbReference>
<comment type="caution">
    <text evidence="3">The sequence shown here is derived from an EMBL/GenBank/DDBJ whole genome shotgun (WGS) entry which is preliminary data.</text>
</comment>
<feature type="region of interest" description="Disordered" evidence="1">
    <location>
        <begin position="525"/>
        <end position="579"/>
    </location>
</feature>
<feature type="region of interest" description="Disordered" evidence="1">
    <location>
        <begin position="638"/>
        <end position="663"/>
    </location>
</feature>